<dbReference type="AlphaFoldDB" id="A0A1G8JPJ0"/>
<dbReference type="STRING" id="504805.SAMN05421505_14440"/>
<dbReference type="InterPro" id="IPR034660">
    <property type="entry name" value="DinB/YfiT-like"/>
</dbReference>
<evidence type="ECO:0000313" key="3">
    <source>
        <dbReference type="Proteomes" id="UP000198923"/>
    </source>
</evidence>
<dbReference type="OrthoDB" id="5185819at2"/>
<dbReference type="GO" id="GO:0046872">
    <property type="term" value="F:metal ion binding"/>
    <property type="evidence" value="ECO:0007669"/>
    <property type="project" value="InterPro"/>
</dbReference>
<dbReference type="InterPro" id="IPR024344">
    <property type="entry name" value="MDMPI_metal-binding"/>
</dbReference>
<accession>A0A1G8JPJ0</accession>
<dbReference type="SUPFAM" id="SSF109854">
    <property type="entry name" value="DinB/YfiT-like putative metalloenzymes"/>
    <property type="match status" value="1"/>
</dbReference>
<evidence type="ECO:0000313" key="2">
    <source>
        <dbReference type="EMBL" id="SDI33138.1"/>
    </source>
</evidence>
<name>A0A1G8JPJ0_9ACTN</name>
<dbReference type="NCBIfam" id="TIGR03083">
    <property type="entry name" value="maleylpyruvate isomerase family mycothiol-dependent enzyme"/>
    <property type="match status" value="1"/>
</dbReference>
<dbReference type="Pfam" id="PF11716">
    <property type="entry name" value="MDMPI_N"/>
    <property type="match status" value="1"/>
</dbReference>
<gene>
    <name evidence="2" type="ORF">SAMN05421505_14440</name>
</gene>
<protein>
    <submittedName>
        <fullName evidence="2">TIGR03086 family protein</fullName>
    </submittedName>
</protein>
<dbReference type="Proteomes" id="UP000198923">
    <property type="component" value="Unassembled WGS sequence"/>
</dbReference>
<sequence>MISGATTRAHGELLARHHADLAELVCALQESMQVIEHILACGQDDFLRCSEFQLMMWNALEDPEVVLTPDSVEPMIELHERISHAGGEVARLLQGMRADRFGDPTPCAAYTVRELINHLNYVTVMFTALAKKADMPADGDYLGDDWTPEVFDARLAELVEAWRAPEAYEGTSPSFGLPMDVVAKMVLFDFVIHGWDLAVATGQDHRVDEETAHLTMDLVAMMAPQGRQTGVFGDEVPASPHAGTFERALALSGRDPAWRA</sequence>
<proteinExistence type="predicted"/>
<keyword evidence="3" id="KW-1185">Reference proteome</keyword>
<dbReference type="EMBL" id="FNCN01000044">
    <property type="protein sequence ID" value="SDI33138.1"/>
    <property type="molecule type" value="Genomic_DNA"/>
</dbReference>
<dbReference type="InterPro" id="IPR017517">
    <property type="entry name" value="Maleyloyr_isom"/>
</dbReference>
<dbReference type="InterPro" id="IPR017520">
    <property type="entry name" value="CHP03086"/>
</dbReference>
<reference evidence="2 3" key="1">
    <citation type="submission" date="2016-10" db="EMBL/GenBank/DDBJ databases">
        <authorList>
            <person name="de Groot N.N."/>
        </authorList>
    </citation>
    <scope>NUCLEOTIDE SEQUENCE [LARGE SCALE GENOMIC DNA]</scope>
    <source>
        <strain evidence="2 3">CPCC 201354</strain>
    </source>
</reference>
<feature type="domain" description="Mycothiol-dependent maleylpyruvate isomerase metal-binding" evidence="1">
    <location>
        <begin position="84"/>
        <end position="198"/>
    </location>
</feature>
<dbReference type="Gene3D" id="1.20.120.450">
    <property type="entry name" value="dinb family like domain"/>
    <property type="match status" value="1"/>
</dbReference>
<dbReference type="NCBIfam" id="TIGR03086">
    <property type="entry name" value="TIGR03086 family metal-binding protein"/>
    <property type="match status" value="1"/>
</dbReference>
<organism evidence="2 3">
    <name type="scientific">Sinosporangium album</name>
    <dbReference type="NCBI Taxonomy" id="504805"/>
    <lineage>
        <taxon>Bacteria</taxon>
        <taxon>Bacillati</taxon>
        <taxon>Actinomycetota</taxon>
        <taxon>Actinomycetes</taxon>
        <taxon>Streptosporangiales</taxon>
        <taxon>Streptosporangiaceae</taxon>
        <taxon>Sinosporangium</taxon>
    </lineage>
</organism>
<evidence type="ECO:0000259" key="1">
    <source>
        <dbReference type="Pfam" id="PF11716"/>
    </source>
</evidence>